<keyword evidence="1" id="KW-1133">Transmembrane helix</keyword>
<accession>A0A6P1VRY9</accession>
<sequence length="131" mass="15704">MNQHTTDLKYQIERILLWEPSSHWRSQDFVHLSELVFTYTQRQVDAQHLEAFWQTSAIKSPDLLDTLACFVDYIDWDDFCVRNFYGVVEVDEETQLTHPPMWEIPMRWVIIICWFSVIVSIAVAILLVWKR</sequence>
<dbReference type="KEGG" id="senf:GJR95_10400"/>
<gene>
    <name evidence="2" type="ORF">GJR95_10400</name>
</gene>
<keyword evidence="1" id="KW-0472">Membrane</keyword>
<dbReference type="RefSeq" id="WP_162385805.1">
    <property type="nucleotide sequence ID" value="NZ_CP045997.1"/>
</dbReference>
<reference evidence="2 3" key="1">
    <citation type="submission" date="2019-11" db="EMBL/GenBank/DDBJ databases">
        <title>Spirosoma endbachense sp. nov., isolated from a natural salt meadow.</title>
        <authorList>
            <person name="Rojas J."/>
            <person name="Ambika Manirajan B."/>
            <person name="Ratering S."/>
            <person name="Suarez C."/>
            <person name="Geissler-Plaum R."/>
            <person name="Schnell S."/>
        </authorList>
    </citation>
    <scope>NUCLEOTIDE SEQUENCE [LARGE SCALE GENOMIC DNA]</scope>
    <source>
        <strain evidence="2 3">I-24</strain>
    </source>
</reference>
<dbReference type="AlphaFoldDB" id="A0A6P1VRY9"/>
<evidence type="ECO:0000313" key="2">
    <source>
        <dbReference type="EMBL" id="QHV95394.1"/>
    </source>
</evidence>
<evidence type="ECO:0000313" key="3">
    <source>
        <dbReference type="Proteomes" id="UP000464577"/>
    </source>
</evidence>
<feature type="transmembrane region" description="Helical" evidence="1">
    <location>
        <begin position="108"/>
        <end position="129"/>
    </location>
</feature>
<organism evidence="2 3">
    <name type="scientific">Spirosoma endbachense</name>
    <dbReference type="NCBI Taxonomy" id="2666025"/>
    <lineage>
        <taxon>Bacteria</taxon>
        <taxon>Pseudomonadati</taxon>
        <taxon>Bacteroidota</taxon>
        <taxon>Cytophagia</taxon>
        <taxon>Cytophagales</taxon>
        <taxon>Cytophagaceae</taxon>
        <taxon>Spirosoma</taxon>
    </lineage>
</organism>
<dbReference type="Proteomes" id="UP000464577">
    <property type="component" value="Chromosome"/>
</dbReference>
<keyword evidence="3" id="KW-1185">Reference proteome</keyword>
<protein>
    <submittedName>
        <fullName evidence="2">Uncharacterized protein</fullName>
    </submittedName>
</protein>
<evidence type="ECO:0000256" key="1">
    <source>
        <dbReference type="SAM" id="Phobius"/>
    </source>
</evidence>
<dbReference type="EMBL" id="CP045997">
    <property type="protein sequence ID" value="QHV95394.1"/>
    <property type="molecule type" value="Genomic_DNA"/>
</dbReference>
<name>A0A6P1VRY9_9BACT</name>
<proteinExistence type="predicted"/>
<keyword evidence="1" id="KW-0812">Transmembrane</keyword>